<protein>
    <submittedName>
        <fullName evidence="3">Uncharacterized protein</fullName>
    </submittedName>
</protein>
<accession>A0ABP0IJG8</accession>
<feature type="transmembrane region" description="Helical" evidence="2">
    <location>
        <begin position="169"/>
        <end position="190"/>
    </location>
</feature>
<organism evidence="3 4">
    <name type="scientific">Durusdinium trenchii</name>
    <dbReference type="NCBI Taxonomy" id="1381693"/>
    <lineage>
        <taxon>Eukaryota</taxon>
        <taxon>Sar</taxon>
        <taxon>Alveolata</taxon>
        <taxon>Dinophyceae</taxon>
        <taxon>Suessiales</taxon>
        <taxon>Symbiodiniaceae</taxon>
        <taxon>Durusdinium</taxon>
    </lineage>
</organism>
<feature type="region of interest" description="Disordered" evidence="1">
    <location>
        <begin position="1"/>
        <end position="80"/>
    </location>
</feature>
<gene>
    <name evidence="3" type="ORF">CCMP2556_LOCUS6516</name>
</gene>
<feature type="transmembrane region" description="Helical" evidence="2">
    <location>
        <begin position="210"/>
        <end position="229"/>
    </location>
</feature>
<reference evidence="3 4" key="1">
    <citation type="submission" date="2024-02" db="EMBL/GenBank/DDBJ databases">
        <authorList>
            <person name="Chen Y."/>
            <person name="Shah S."/>
            <person name="Dougan E. K."/>
            <person name="Thang M."/>
            <person name="Chan C."/>
        </authorList>
    </citation>
    <scope>NUCLEOTIDE SEQUENCE [LARGE SCALE GENOMIC DNA]</scope>
</reference>
<sequence>MGQKCCKEEEPPELAEVVHHDHRTEPPEPEPQPLAPRHQPKKLSSFSRRARRDAVDPPDVGPDDADDAAEGAEGAEGATSVKSAALGAMQRLEVDQELLRGISLKKSLRGGGSLWLRSPLDLSEAKRSTLWDKSVQVENIDVFLSHTWLTPGRWKVLSLMLQSGWPCMLLGWAMAVVLMLLLCGLDALPATSTIEVQVLDFQGTCPLGPWILIGGLIGSVLGLFLSPYLPNLLGAEMCFLDVVSIHQTNHELMERGIYGLG</sequence>
<feature type="compositionally biased region" description="Basic and acidic residues" evidence="1">
    <location>
        <begin position="16"/>
        <end position="26"/>
    </location>
</feature>
<dbReference type="Proteomes" id="UP001642484">
    <property type="component" value="Unassembled WGS sequence"/>
</dbReference>
<evidence type="ECO:0000313" key="3">
    <source>
        <dbReference type="EMBL" id="CAK9001539.1"/>
    </source>
</evidence>
<dbReference type="EMBL" id="CAXAMN010002836">
    <property type="protein sequence ID" value="CAK9001539.1"/>
    <property type="molecule type" value="Genomic_DNA"/>
</dbReference>
<feature type="compositionally biased region" description="Acidic residues" evidence="1">
    <location>
        <begin position="61"/>
        <end position="70"/>
    </location>
</feature>
<proteinExistence type="predicted"/>
<comment type="caution">
    <text evidence="3">The sequence shown here is derived from an EMBL/GenBank/DDBJ whole genome shotgun (WGS) entry which is preliminary data.</text>
</comment>
<keyword evidence="4" id="KW-1185">Reference proteome</keyword>
<keyword evidence="2" id="KW-0472">Membrane</keyword>
<evidence type="ECO:0000313" key="4">
    <source>
        <dbReference type="Proteomes" id="UP001642484"/>
    </source>
</evidence>
<evidence type="ECO:0000256" key="1">
    <source>
        <dbReference type="SAM" id="MobiDB-lite"/>
    </source>
</evidence>
<keyword evidence="2" id="KW-1133">Transmembrane helix</keyword>
<name>A0ABP0IJG8_9DINO</name>
<keyword evidence="2" id="KW-0812">Transmembrane</keyword>
<evidence type="ECO:0000256" key="2">
    <source>
        <dbReference type="SAM" id="Phobius"/>
    </source>
</evidence>